<evidence type="ECO:0000313" key="3">
    <source>
        <dbReference type="Proteomes" id="UP000503447"/>
    </source>
</evidence>
<accession>A0A6M5YWV6</accession>
<evidence type="ECO:0000313" key="2">
    <source>
        <dbReference type="EMBL" id="QJW97422.1"/>
    </source>
</evidence>
<keyword evidence="1" id="KW-0732">Signal</keyword>
<dbReference type="RefSeq" id="WP_171472792.1">
    <property type="nucleotide sequence ID" value="NZ_CP053452.2"/>
</dbReference>
<feature type="chain" id="PRO_5026882723" description="Outer membrane lipoprotein-sorting protein" evidence="1">
    <location>
        <begin position="23"/>
        <end position="262"/>
    </location>
</feature>
<dbReference type="EMBL" id="CP053452">
    <property type="protein sequence ID" value="QJW97422.1"/>
    <property type="molecule type" value="Genomic_DNA"/>
</dbReference>
<proteinExistence type="predicted"/>
<gene>
    <name evidence="2" type="ORF">FTUN_4996</name>
</gene>
<evidence type="ECO:0000256" key="1">
    <source>
        <dbReference type="SAM" id="SignalP"/>
    </source>
</evidence>
<name>A0A6M5YWV6_9BACT</name>
<feature type="signal peptide" evidence="1">
    <location>
        <begin position="1"/>
        <end position="22"/>
    </location>
</feature>
<protein>
    <recommendedName>
        <fullName evidence="4">Outer membrane lipoprotein-sorting protein</fullName>
    </recommendedName>
</protein>
<evidence type="ECO:0008006" key="4">
    <source>
        <dbReference type="Google" id="ProtNLM"/>
    </source>
</evidence>
<keyword evidence="3" id="KW-1185">Reference proteome</keyword>
<dbReference type="AlphaFoldDB" id="A0A6M5YWV6"/>
<dbReference type="KEGG" id="ftj:FTUN_4996"/>
<dbReference type="Proteomes" id="UP000503447">
    <property type="component" value="Chromosome"/>
</dbReference>
<dbReference type="Gene3D" id="2.50.20.10">
    <property type="entry name" value="Lipoprotein localisation LolA/LolB/LppX"/>
    <property type="match status" value="1"/>
</dbReference>
<sequence>MRTKTWAAVACAGLLAGGVVVAQPPKGEPAKSAPAAVEHPKVGGESLVTVLGDAQTALGKLRDYSCTFTRQEMVKDKIGAEQVAEMKVRTKPVGVYVRFARPSEVAGMEVAYSAARKTMKMRYRPAGAAGAKGFHSIDLDDEKFLAANRHPVTEWTMAAVLDRISAATAREKTLNNPVEVYAGEYQFAGKNVTRYEVLTRRQHAFRYAYRMLIYVDKDTKMLVRYEAYDQPKSGAAVGDLLEAYSFTDMKANPGVGESTFDS</sequence>
<dbReference type="Pfam" id="PF07608">
    <property type="entry name" value="DUF1571"/>
    <property type="match status" value="1"/>
</dbReference>
<organism evidence="2 3">
    <name type="scientific">Frigoriglobus tundricola</name>
    <dbReference type="NCBI Taxonomy" id="2774151"/>
    <lineage>
        <taxon>Bacteria</taxon>
        <taxon>Pseudomonadati</taxon>
        <taxon>Planctomycetota</taxon>
        <taxon>Planctomycetia</taxon>
        <taxon>Gemmatales</taxon>
        <taxon>Gemmataceae</taxon>
        <taxon>Frigoriglobus</taxon>
    </lineage>
</organism>
<reference evidence="3" key="1">
    <citation type="submission" date="2020-05" db="EMBL/GenBank/DDBJ databases">
        <title>Frigoriglobus tundricola gen. nov., sp. nov., a psychrotolerant cellulolytic planctomycete of the family Gemmataceae with two divergent copies of 16S rRNA gene.</title>
        <authorList>
            <person name="Kulichevskaya I.S."/>
            <person name="Ivanova A.A."/>
            <person name="Naumoff D.G."/>
            <person name="Beletsky A.V."/>
            <person name="Rijpstra W.I.C."/>
            <person name="Sinninghe Damste J.S."/>
            <person name="Mardanov A.V."/>
            <person name="Ravin N.V."/>
            <person name="Dedysh S.N."/>
        </authorList>
    </citation>
    <scope>NUCLEOTIDE SEQUENCE [LARGE SCALE GENOMIC DNA]</scope>
    <source>
        <strain evidence="3">PL17</strain>
    </source>
</reference>
<dbReference type="InterPro" id="IPR011465">
    <property type="entry name" value="DUF1571"/>
</dbReference>